<accession>A0ABZ0Q3K6</accession>
<evidence type="ECO:0000313" key="2">
    <source>
        <dbReference type="EMBL" id="WPC21561.1"/>
    </source>
</evidence>
<keyword evidence="3" id="KW-1185">Reference proteome</keyword>
<gene>
    <name evidence="2" type="ORF">N6G96_09915</name>
</gene>
<evidence type="ECO:0000259" key="1">
    <source>
        <dbReference type="Pfam" id="PF00210"/>
    </source>
</evidence>
<dbReference type="InterPro" id="IPR012347">
    <property type="entry name" value="Ferritin-like"/>
</dbReference>
<dbReference type="Proteomes" id="UP001302696">
    <property type="component" value="Chromosome"/>
</dbReference>
<feature type="domain" description="Ferritin/DPS" evidence="1">
    <location>
        <begin position="30"/>
        <end position="168"/>
    </location>
</feature>
<name>A0ABZ0Q3K6_9LACO</name>
<dbReference type="SUPFAM" id="SSF47240">
    <property type="entry name" value="Ferritin-like"/>
    <property type="match status" value="1"/>
</dbReference>
<dbReference type="Pfam" id="PF00210">
    <property type="entry name" value="Ferritin"/>
    <property type="match status" value="1"/>
</dbReference>
<dbReference type="InterPro" id="IPR008331">
    <property type="entry name" value="Ferritin_DPS_dom"/>
</dbReference>
<reference evidence="3" key="1">
    <citation type="submission" date="2024-06" db="EMBL/GenBank/DDBJ databases">
        <authorList>
            <person name="Chang H.C."/>
            <person name="Mun S.Y."/>
        </authorList>
    </citation>
    <scope>NUCLEOTIDE SEQUENCE [LARGE SCALE GENOMIC DNA]</scope>
    <source>
        <strain evidence="3">KT1</strain>
    </source>
</reference>
<dbReference type="Gene3D" id="1.20.1260.10">
    <property type="match status" value="1"/>
</dbReference>
<proteinExistence type="predicted"/>
<evidence type="ECO:0000313" key="3">
    <source>
        <dbReference type="Proteomes" id="UP001302696"/>
    </source>
</evidence>
<organism evidence="2 3">
    <name type="scientific">Pediococcus inopinatus</name>
    <dbReference type="NCBI Taxonomy" id="114090"/>
    <lineage>
        <taxon>Bacteria</taxon>
        <taxon>Bacillati</taxon>
        <taxon>Bacillota</taxon>
        <taxon>Bacilli</taxon>
        <taxon>Lactobacillales</taxon>
        <taxon>Lactobacillaceae</taxon>
        <taxon>Pediococcus</taxon>
    </lineage>
</organism>
<protein>
    <submittedName>
        <fullName evidence="2">Ferritin-like domain-containing protein</fullName>
    </submittedName>
</protein>
<dbReference type="RefSeq" id="WP_057772673.1">
    <property type="nucleotide sequence ID" value="NZ_BBIM01000045.1"/>
</dbReference>
<dbReference type="InterPro" id="IPR009078">
    <property type="entry name" value="Ferritin-like_SF"/>
</dbReference>
<sequence length="183" mass="20703">MSETPEELFAAEQKQSDIDHHVPTAGAMVNHIVSNFTVLDAKLHQTAWYVKGLSTPAIRQAYQTLIAENRRHYDEVGELLLDENEKPSSTTAEYSEYSMIGENGKNKYFSAEEMVSENVQDFVTQNLFVDRAIKLAENENRPALRNYMEQLRGDDNRSIRLLQAMVGNAAGDGLEEDDDDDED</sequence>
<dbReference type="EMBL" id="CP104778">
    <property type="protein sequence ID" value="WPC21561.1"/>
    <property type="molecule type" value="Genomic_DNA"/>
</dbReference>